<dbReference type="AlphaFoldDB" id="A0A0B7HF16"/>
<accession>A0A0B7HF16</accession>
<dbReference type="EMBL" id="CDOE01000063">
    <property type="protein sequence ID" value="CEN36507.1"/>
    <property type="molecule type" value="Genomic_DNA"/>
</dbReference>
<sequence>MYFGRLNSSSDIINQRLLKQVFDTSTGRPHNFSGKVHNMKGNEPNSLYVFEYAGVSDTGEGQIRKADGSLVKVEYSYSTPRLFNYDDLKAAGTVIPKYTASMNNNFTYKGLGLSFLFVYQGGRRYAQR</sequence>
<name>A0A0B7HF16_9FLAO</name>
<gene>
    <name evidence="1" type="ORF">CCAN12_660066</name>
</gene>
<dbReference type="Proteomes" id="UP000044026">
    <property type="component" value="Unassembled WGS sequence"/>
</dbReference>
<evidence type="ECO:0000313" key="2">
    <source>
        <dbReference type="Proteomes" id="UP000044026"/>
    </source>
</evidence>
<proteinExistence type="predicted"/>
<evidence type="ECO:0000313" key="1">
    <source>
        <dbReference type="EMBL" id="CEN36507.1"/>
    </source>
</evidence>
<reference evidence="1 2" key="1">
    <citation type="submission" date="2015-01" db="EMBL/GenBank/DDBJ databases">
        <authorList>
            <person name="Xiang T."/>
            <person name="Song Y."/>
            <person name="Huang L."/>
            <person name="Wang B."/>
            <person name="Wu P."/>
        </authorList>
    </citation>
    <scope>NUCLEOTIDE SEQUENCE [LARGE SCALE GENOMIC DNA]</scope>
    <source>
        <strain evidence="1 2">Cc12</strain>
    </source>
</reference>
<protein>
    <submittedName>
        <fullName evidence="1">Uncharacterized protein</fullName>
    </submittedName>
</protein>
<organism evidence="1 2">
    <name type="scientific">Capnocytophaga canimorsus</name>
    <dbReference type="NCBI Taxonomy" id="28188"/>
    <lineage>
        <taxon>Bacteria</taxon>
        <taxon>Pseudomonadati</taxon>
        <taxon>Bacteroidota</taxon>
        <taxon>Flavobacteriia</taxon>
        <taxon>Flavobacteriales</taxon>
        <taxon>Flavobacteriaceae</taxon>
        <taxon>Capnocytophaga</taxon>
    </lineage>
</organism>